<evidence type="ECO:0000256" key="1">
    <source>
        <dbReference type="SAM" id="Phobius"/>
    </source>
</evidence>
<keyword evidence="4" id="KW-1185">Reference proteome</keyword>
<organism evidence="3 4">
    <name type="scientific">Melipona quadrifasciata</name>
    <dbReference type="NCBI Taxonomy" id="166423"/>
    <lineage>
        <taxon>Eukaryota</taxon>
        <taxon>Metazoa</taxon>
        <taxon>Ecdysozoa</taxon>
        <taxon>Arthropoda</taxon>
        <taxon>Hexapoda</taxon>
        <taxon>Insecta</taxon>
        <taxon>Pterygota</taxon>
        <taxon>Neoptera</taxon>
        <taxon>Endopterygota</taxon>
        <taxon>Hymenoptera</taxon>
        <taxon>Apocrita</taxon>
        <taxon>Aculeata</taxon>
        <taxon>Apoidea</taxon>
        <taxon>Anthophila</taxon>
        <taxon>Apidae</taxon>
        <taxon>Melipona</taxon>
    </lineage>
</organism>
<evidence type="ECO:0000259" key="2">
    <source>
        <dbReference type="PROSITE" id="PS50835"/>
    </source>
</evidence>
<accession>A0A0N0U5L1</accession>
<feature type="transmembrane region" description="Helical" evidence="1">
    <location>
        <begin position="12"/>
        <end position="37"/>
    </location>
</feature>
<dbReference type="InterPro" id="IPR036179">
    <property type="entry name" value="Ig-like_dom_sf"/>
</dbReference>
<evidence type="ECO:0000313" key="4">
    <source>
        <dbReference type="Proteomes" id="UP000053105"/>
    </source>
</evidence>
<dbReference type="InterPro" id="IPR007110">
    <property type="entry name" value="Ig-like_dom"/>
</dbReference>
<feature type="domain" description="Ig-like" evidence="2">
    <location>
        <begin position="378"/>
        <end position="507"/>
    </location>
</feature>
<gene>
    <name evidence="3" type="ORF">WN51_14230</name>
</gene>
<dbReference type="OrthoDB" id="190835at2759"/>
<keyword evidence="1" id="KW-0812">Transmembrane</keyword>
<evidence type="ECO:0000313" key="3">
    <source>
        <dbReference type="EMBL" id="KOX75308.1"/>
    </source>
</evidence>
<dbReference type="PANTHER" id="PTHR23279:SF5">
    <property type="entry name" value="DEFECTIVE PROBOSCIS EXTENSION RESPONSE 8, ISOFORM A"/>
    <property type="match status" value="1"/>
</dbReference>
<dbReference type="PROSITE" id="PS50835">
    <property type="entry name" value="IG_LIKE"/>
    <property type="match status" value="1"/>
</dbReference>
<dbReference type="STRING" id="166423.A0A0N0U5L1"/>
<reference evidence="3 4" key="1">
    <citation type="submission" date="2015-07" db="EMBL/GenBank/DDBJ databases">
        <title>The genome of Melipona quadrifasciata.</title>
        <authorList>
            <person name="Pan H."/>
            <person name="Kapheim K."/>
        </authorList>
    </citation>
    <scope>NUCLEOTIDE SEQUENCE [LARGE SCALE GENOMIC DNA]</scope>
    <source>
        <strain evidence="3">0111107301</strain>
        <tissue evidence="3">Whole body</tissue>
    </source>
</reference>
<dbReference type="SUPFAM" id="SSF48726">
    <property type="entry name" value="Immunoglobulin"/>
    <property type="match status" value="2"/>
</dbReference>
<dbReference type="SMART" id="SM00409">
    <property type="entry name" value="IG"/>
    <property type="match status" value="2"/>
</dbReference>
<keyword evidence="1" id="KW-1133">Transmembrane helix</keyword>
<dbReference type="InterPro" id="IPR037448">
    <property type="entry name" value="Zig-8"/>
</dbReference>
<dbReference type="GO" id="GO:0050808">
    <property type="term" value="P:synapse organization"/>
    <property type="evidence" value="ECO:0007669"/>
    <property type="project" value="TreeGrafter"/>
</dbReference>
<dbReference type="InterPro" id="IPR003599">
    <property type="entry name" value="Ig_sub"/>
</dbReference>
<dbReference type="GO" id="GO:0032589">
    <property type="term" value="C:neuron projection membrane"/>
    <property type="evidence" value="ECO:0007669"/>
    <property type="project" value="TreeGrafter"/>
</dbReference>
<dbReference type="Gene3D" id="2.60.40.10">
    <property type="entry name" value="Immunoglobulins"/>
    <property type="match status" value="2"/>
</dbReference>
<dbReference type="PANTHER" id="PTHR23279">
    <property type="entry name" value="DEFECTIVE PROBOSCIS EXTENSION RESPONSE DPR -RELATED"/>
    <property type="match status" value="1"/>
</dbReference>
<keyword evidence="1" id="KW-0472">Membrane</keyword>
<dbReference type="Proteomes" id="UP000053105">
    <property type="component" value="Unassembled WGS sequence"/>
</dbReference>
<dbReference type="AlphaFoldDB" id="A0A0N0U5L1"/>
<dbReference type="CDD" id="cd00096">
    <property type="entry name" value="Ig"/>
    <property type="match status" value="1"/>
</dbReference>
<name>A0A0N0U5L1_9HYME</name>
<proteinExistence type="predicted"/>
<dbReference type="EMBL" id="KQ435766">
    <property type="protein sequence ID" value="KOX75308.1"/>
    <property type="molecule type" value="Genomic_DNA"/>
</dbReference>
<dbReference type="InterPro" id="IPR013783">
    <property type="entry name" value="Ig-like_fold"/>
</dbReference>
<protein>
    <recommendedName>
        <fullName evidence="2">Ig-like domain-containing protein</fullName>
    </recommendedName>
</protein>
<sequence length="547" mass="62391">MVNDAKRERSSIIRGPAVFVIMHLPMFVYLFLTLSYYKTYRHRLTEMKHPHIMGVRVQMGVDSNSKLIELKQMNFVQIPLDPTNYANRLRSPYSDESIQRPQANQQQFDFGLELPDGSNYNAVDSVLPDSDHSARGLRSWHRLIGLKDSGNKNISRQNLFPREEGRKTKKKKKELSYREPNCSLLLKLQSDYDAEEQSARDHYTAPCFSSNGRKLQHTRIAPYSKYKNCKEANLDLNEIKAKSLSFSLESSSEKEERISFAFQDPRLLFMKISNLANIILIKIIFSKSIDSRSVSWVRHRDIHLLTVGRYTYTSDQRFEALHLPHAEEWTLRIRYPQRKDSGIYECQISTTPPIGHPVYLTIVDRIKTTEAKTFVSEPVTIIVGAPDLFVNKGSTINLTCVVRYAPEPPPMMIWSHNTEFYCNWSTYNGNLHNHHRSLGSNKSVQPMVAIDPTVPKVINFDSPRGGISLVTEKGPETTSRLMIQKAVLSDSGIYTCEPSNANPSSIKVHVVNEERPAAMHHGDGSSSYAETRPICFIILIVANVIFV</sequence>